<reference evidence="1" key="1">
    <citation type="submission" date="2019-07" db="EMBL/GenBank/DDBJ databases">
        <authorList>
            <person name="De-Chao Zhang Q."/>
        </authorList>
    </citation>
    <scope>NUCLEOTIDE SEQUENCE</scope>
    <source>
        <strain evidence="1">TP-CH-4</strain>
    </source>
</reference>
<sequence length="64" mass="7546">MCTDSILGVIFFTRKKRNNPERLDIYVRITVNKQRAELCINRCTLADFQYESKPIGLWPLNVWG</sequence>
<accession>A0A967AZT2</accession>
<name>A0A967AZT2_9FLAO</name>
<protein>
    <submittedName>
        <fullName evidence="1">Uncharacterized protein</fullName>
    </submittedName>
</protein>
<proteinExistence type="predicted"/>
<organism evidence="1 2">
    <name type="scientific">Pelagihabitans pacificus</name>
    <dbReference type="NCBI Taxonomy" id="2696054"/>
    <lineage>
        <taxon>Bacteria</taxon>
        <taxon>Pseudomonadati</taxon>
        <taxon>Bacteroidota</taxon>
        <taxon>Flavobacteriia</taxon>
        <taxon>Flavobacteriales</taxon>
        <taxon>Flavobacteriaceae</taxon>
        <taxon>Pelagihabitans</taxon>
    </lineage>
</organism>
<dbReference type="Proteomes" id="UP000707206">
    <property type="component" value="Unassembled WGS sequence"/>
</dbReference>
<reference evidence="1" key="2">
    <citation type="submission" date="2020-03" db="EMBL/GenBank/DDBJ databases">
        <title>Flavobacteriaceae bacterium strain TP-CH-4, a member of the family Flavobacteriaceae isolated from a deep-sea seamount.</title>
        <authorList>
            <person name="Zhang D.-C."/>
        </authorList>
    </citation>
    <scope>NUCLEOTIDE SEQUENCE</scope>
    <source>
        <strain evidence="1">TP-CH-4</strain>
    </source>
</reference>
<evidence type="ECO:0000313" key="1">
    <source>
        <dbReference type="EMBL" id="NHF59531.1"/>
    </source>
</evidence>
<keyword evidence="2" id="KW-1185">Reference proteome</keyword>
<dbReference type="AlphaFoldDB" id="A0A967AZT2"/>
<evidence type="ECO:0000313" key="2">
    <source>
        <dbReference type="Proteomes" id="UP000707206"/>
    </source>
</evidence>
<gene>
    <name evidence="1" type="ORF">FK220_009275</name>
</gene>
<dbReference type="RefSeq" id="WP_152574032.1">
    <property type="nucleotide sequence ID" value="NZ_VIKU02000002.1"/>
</dbReference>
<dbReference type="EMBL" id="VIKU02000002">
    <property type="protein sequence ID" value="NHF59531.1"/>
    <property type="molecule type" value="Genomic_DNA"/>
</dbReference>
<comment type="caution">
    <text evidence="1">The sequence shown here is derived from an EMBL/GenBank/DDBJ whole genome shotgun (WGS) entry which is preliminary data.</text>
</comment>